<accession>A0A6P2D4S7</accession>
<name>A0A6P2D4S7_9BACT</name>
<organism evidence="1 2">
    <name type="scientific">Gemmata massiliana</name>
    <dbReference type="NCBI Taxonomy" id="1210884"/>
    <lineage>
        <taxon>Bacteria</taxon>
        <taxon>Pseudomonadati</taxon>
        <taxon>Planctomycetota</taxon>
        <taxon>Planctomycetia</taxon>
        <taxon>Gemmatales</taxon>
        <taxon>Gemmataceae</taxon>
        <taxon>Gemmata</taxon>
    </lineage>
</organism>
<keyword evidence="2" id="KW-1185">Reference proteome</keyword>
<dbReference type="KEGG" id="gms:SOIL9_15850"/>
<dbReference type="EMBL" id="LR593886">
    <property type="protein sequence ID" value="VTR96129.1"/>
    <property type="molecule type" value="Genomic_DNA"/>
</dbReference>
<evidence type="ECO:0000313" key="1">
    <source>
        <dbReference type="EMBL" id="VTR96129.1"/>
    </source>
</evidence>
<dbReference type="AlphaFoldDB" id="A0A6P2D4S7"/>
<dbReference type="Proteomes" id="UP000464178">
    <property type="component" value="Chromosome"/>
</dbReference>
<reference evidence="1 2" key="1">
    <citation type="submission" date="2019-05" db="EMBL/GenBank/DDBJ databases">
        <authorList>
            <consortium name="Science for Life Laboratories"/>
        </authorList>
    </citation>
    <scope>NUCLEOTIDE SEQUENCE [LARGE SCALE GENOMIC DNA]</scope>
    <source>
        <strain evidence="1">Soil9</strain>
    </source>
</reference>
<gene>
    <name evidence="1" type="ORF">SOIL9_15850</name>
</gene>
<proteinExistence type="predicted"/>
<protein>
    <submittedName>
        <fullName evidence="1">Uncharacterized protein</fullName>
    </submittedName>
</protein>
<sequence length="186" mass="21213">MKELDVVLLEARVRPRLIDGLLHRRVEEALDGRVEPEERHQHLDAVGYGLCRRLEGAEHRPLAASEVHARGPGLADRLEHLLDQLELVRRERVVATEVVGVLERAERHPAPAEHELVLQDVALRGVHLGQHRPGLLRLGEQPGLDHLVHVRAGQRQRGEEPAWIFEKSFRFAFVMSPRTVSMSSWR</sequence>
<evidence type="ECO:0000313" key="2">
    <source>
        <dbReference type="Proteomes" id="UP000464178"/>
    </source>
</evidence>